<proteinExistence type="predicted"/>
<evidence type="ECO:0000313" key="2">
    <source>
        <dbReference type="Proteomes" id="UP000095788"/>
    </source>
</evidence>
<protein>
    <submittedName>
        <fullName evidence="1">Uncharacterized protein</fullName>
    </submittedName>
</protein>
<sequence>MKEYKVYSDKLRLYLSQIEDDLLRERFKIFFSLHEHVHFQYSNNNNEPVQELRVAAEALCKLLIFVYVPNANSLFNNKDKLSHAYFKVWDKSLDDNLKIKEEPLNATPTYGHKYDSTDLGQLASVLLCKKDEKEDGKNQIYNKIKECYNNLYAPLNTDASHPVPTAKQSFFYASTLFSYYFGWVRSIIDICQDKLSQLKKILPFENTVIEENVKNDIELEQLISEDESLKELYELEGDFNHEYGKKYILVVSSTLKPELKVSLAKIGWNMVIDFDPKTQTESGLYNTIKEMWREKRQMLYSEVETNGDKITYWIEANGNTTNTEPCSEDQVKKWRRAYLPKIKEKICELNSQKPEGEIVIIDLYSQSKFPQILYKFSDLPENTTIFRFLSSKEEIIDDKTKNEEIDAEVKEYVVVQNQLARYFSSLGCNILGKTSEFTSRCSEVSTETVNKLAAYGIECVPETPLSQEKKNLDAGFCSGGRITWNELYADIDVKRNGYDNFYKKIAEYVKRGDKFVGYISHRPCSGGTTVARRLAYDLINKDAYISGKCYVVFLSELRNTSSVIFKQLSDLIENKLSTRMLIIFIDRTISDEKVEELKKSYIKPTYNVSIVRVTYDSISKGMHCLTIKESLMPDEKPNFNRLYEKRCTGISRMNLNNVIDFPLSLKDFNNTQSIDDYVQEWMKKIDQKDQGVIESFSILISVASLYVYDYDRYVSTGFTDSVFENLEKKNIWNLLNSMSKSSKEAFRKLFDVEHNDEGKRTGRIRPRFSLFARSIIHNSNIGIYDIAADYLKHISKWDAIDKMKYVYDIFLKRPDFEPDESQKETCLNEKVSSFFKDNRCDSETILEVYKLLVSYFGNDENCLLSYAQFLYNKAYFEDKESHEGKSFTESENKLLELLEEKKGNLFDALVYQSLGVLYYRKIGVLRYILLSASSDSFTLNHYKCVLRYCNICCENCDMSTELDPTSAYGLVTKAQMLKAVLNITQKYKQYKDWTFCETDKIYQDIYLDYLDACSKIAKHFPEEAKDTRTNSDYNLIKIFNILDDFRKKLNGGEGKDYFDKYDKKLESTKDEKLKIIYGCRLYDTVISLERKKIRASINKLNDRYISRIEEVTRYNARKGISGAYEKLLNLIIFNSRTDHIIQYAIELVKEWERSAKSNEEHLWINYYFMVFYAVQILNEGHANEGLMKRYDEVCRKTRKYCEAADQKEYDTYAYLYYRTSKPQGLDCITEDKDKASFVQGTIINVSQSNRRRGKAKLDCGLEASFAAKDKKFDDADINITRIEGIIGFRFNGLGFYKQDIVMESTDEKTEEDSISTEDLIEKNKNGIDLSDDSATTTMGIKQVGYLDLSKIKDGTKKRLVFANLGTTENQKEEQECEGVIILDKNRKKIRCKLFSYDLPIERCELNEFYEDEEVTFVVNSRPQDKNPSKPYYFATNLRPKED</sequence>
<dbReference type="EMBL" id="CZBF01000002">
    <property type="protein sequence ID" value="CUP60291.1"/>
    <property type="molecule type" value="Genomic_DNA"/>
</dbReference>
<dbReference type="RefSeq" id="WP_057279586.1">
    <property type="nucleotide sequence ID" value="NZ_CZBF01000002.1"/>
</dbReference>
<dbReference type="Proteomes" id="UP000095788">
    <property type="component" value="Unassembled WGS sequence"/>
</dbReference>
<accession>A0A174PL56</accession>
<gene>
    <name evidence="1" type="ORF">ERS852554_01173</name>
</gene>
<evidence type="ECO:0000313" key="1">
    <source>
        <dbReference type="EMBL" id="CUP60291.1"/>
    </source>
</evidence>
<organism evidence="1 2">
    <name type="scientific">Bacteroides uniformis</name>
    <dbReference type="NCBI Taxonomy" id="820"/>
    <lineage>
        <taxon>Bacteria</taxon>
        <taxon>Pseudomonadati</taxon>
        <taxon>Bacteroidota</taxon>
        <taxon>Bacteroidia</taxon>
        <taxon>Bacteroidales</taxon>
        <taxon>Bacteroidaceae</taxon>
        <taxon>Bacteroides</taxon>
    </lineage>
</organism>
<reference evidence="1 2" key="1">
    <citation type="submission" date="2015-09" db="EMBL/GenBank/DDBJ databases">
        <authorList>
            <consortium name="Pathogen Informatics"/>
        </authorList>
    </citation>
    <scope>NUCLEOTIDE SEQUENCE [LARGE SCALE GENOMIC DNA]</scope>
    <source>
        <strain evidence="1 2">2789STDY5834942</strain>
    </source>
</reference>
<name>A0A174PL56_BACUN</name>